<sequence length="55" mass="6389">MYFAYGKSYKHDFMKKHDGHKLCAILRFVCLFVHRLEIQNTTPSNVLAQGKSCVL</sequence>
<gene>
    <name evidence="1" type="ORF">B296_00000506</name>
</gene>
<organism evidence="1 2">
    <name type="scientific">Ensete ventricosum</name>
    <name type="common">Abyssinian banana</name>
    <name type="synonym">Musa ensete</name>
    <dbReference type="NCBI Taxonomy" id="4639"/>
    <lineage>
        <taxon>Eukaryota</taxon>
        <taxon>Viridiplantae</taxon>
        <taxon>Streptophyta</taxon>
        <taxon>Embryophyta</taxon>
        <taxon>Tracheophyta</taxon>
        <taxon>Spermatophyta</taxon>
        <taxon>Magnoliopsida</taxon>
        <taxon>Liliopsida</taxon>
        <taxon>Zingiberales</taxon>
        <taxon>Musaceae</taxon>
        <taxon>Ensete</taxon>
    </lineage>
</organism>
<dbReference type="EMBL" id="AMZH03000173">
    <property type="protein sequence ID" value="RRT85128.1"/>
    <property type="molecule type" value="Genomic_DNA"/>
</dbReference>
<name>A0A427B9K3_ENSVE</name>
<comment type="caution">
    <text evidence="1">The sequence shown here is derived from an EMBL/GenBank/DDBJ whole genome shotgun (WGS) entry which is preliminary data.</text>
</comment>
<evidence type="ECO:0000313" key="1">
    <source>
        <dbReference type="EMBL" id="RRT85128.1"/>
    </source>
</evidence>
<dbReference type="AlphaFoldDB" id="A0A427B9K3"/>
<proteinExistence type="predicted"/>
<evidence type="ECO:0000313" key="2">
    <source>
        <dbReference type="Proteomes" id="UP000287651"/>
    </source>
</evidence>
<protein>
    <submittedName>
        <fullName evidence="1">Uncharacterized protein</fullName>
    </submittedName>
</protein>
<reference evidence="1 2" key="1">
    <citation type="journal article" date="2014" name="Agronomy (Basel)">
        <title>A Draft Genome Sequence for Ensete ventricosum, the Drought-Tolerant Tree Against Hunger.</title>
        <authorList>
            <person name="Harrison J."/>
            <person name="Moore K.A."/>
            <person name="Paszkiewicz K."/>
            <person name="Jones T."/>
            <person name="Grant M."/>
            <person name="Ambacheew D."/>
            <person name="Muzemil S."/>
            <person name="Studholme D.J."/>
        </authorList>
    </citation>
    <scope>NUCLEOTIDE SEQUENCE [LARGE SCALE GENOMIC DNA]</scope>
</reference>
<accession>A0A427B9K3</accession>
<dbReference type="Proteomes" id="UP000287651">
    <property type="component" value="Unassembled WGS sequence"/>
</dbReference>